<evidence type="ECO:0000256" key="5">
    <source>
        <dbReference type="ARBA" id="ARBA00022516"/>
    </source>
</evidence>
<dbReference type="EMBL" id="DSDS01000170">
    <property type="protein sequence ID" value="HET98538.1"/>
    <property type="molecule type" value="Genomic_DNA"/>
</dbReference>
<reference evidence="14" key="1">
    <citation type="journal article" date="2020" name="mSystems">
        <title>Genome- and Community-Level Interaction Insights into Carbon Utilization and Element Cycling Functions of Hydrothermarchaeota in Hydrothermal Sediment.</title>
        <authorList>
            <person name="Zhou Z."/>
            <person name="Liu Y."/>
            <person name="Xu W."/>
            <person name="Pan J."/>
            <person name="Luo Z.H."/>
            <person name="Li M."/>
        </authorList>
    </citation>
    <scope>NUCLEOTIDE SEQUENCE [LARGE SCALE GENOMIC DNA]</scope>
    <source>
        <strain evidence="14">SpSt-1224</strain>
    </source>
</reference>
<keyword evidence="9 13" id="KW-0418">Kinase</keyword>
<evidence type="ECO:0000256" key="6">
    <source>
        <dbReference type="ARBA" id="ARBA00022556"/>
    </source>
</evidence>
<accession>A0A7C2XWA4</accession>
<evidence type="ECO:0000313" key="14">
    <source>
        <dbReference type="EMBL" id="HET98538.1"/>
    </source>
</evidence>
<evidence type="ECO:0000256" key="11">
    <source>
        <dbReference type="ARBA" id="ARBA00023098"/>
    </source>
</evidence>
<keyword evidence="6 13" id="KW-0441">Lipid A biosynthesis</keyword>
<keyword evidence="5 13" id="KW-0444">Lipid biosynthesis</keyword>
<dbReference type="PANTHER" id="PTHR42724">
    <property type="entry name" value="TETRAACYLDISACCHARIDE 4'-KINASE"/>
    <property type="match status" value="1"/>
</dbReference>
<protein>
    <recommendedName>
        <fullName evidence="4 13">Tetraacyldisaccharide 4'-kinase</fullName>
        <ecNumber evidence="3 13">2.7.1.130</ecNumber>
    </recommendedName>
    <alternativeName>
        <fullName evidence="12 13">Lipid A 4'-kinase</fullName>
    </alternativeName>
</protein>
<comment type="pathway">
    <text evidence="2 13">Glycolipid biosynthesis; lipid IV(A) biosynthesis; lipid IV(A) from (3R)-3-hydroxytetradecanoyl-[acyl-carrier-protein] and UDP-N-acetyl-alpha-D-glucosamine: step 6/6.</text>
</comment>
<dbReference type="Pfam" id="PF02606">
    <property type="entry name" value="LpxK"/>
    <property type="match status" value="1"/>
</dbReference>
<dbReference type="NCBIfam" id="TIGR00682">
    <property type="entry name" value="lpxK"/>
    <property type="match status" value="1"/>
</dbReference>
<dbReference type="GO" id="GO:0005524">
    <property type="term" value="F:ATP binding"/>
    <property type="evidence" value="ECO:0007669"/>
    <property type="project" value="UniProtKB-UniRule"/>
</dbReference>
<evidence type="ECO:0000256" key="7">
    <source>
        <dbReference type="ARBA" id="ARBA00022679"/>
    </source>
</evidence>
<comment type="caution">
    <text evidence="14">The sequence shown here is derived from an EMBL/GenBank/DDBJ whole genome shotgun (WGS) entry which is preliminary data.</text>
</comment>
<comment type="similarity">
    <text evidence="13">Belongs to the LpxK family.</text>
</comment>
<gene>
    <name evidence="13 14" type="primary">lpxK</name>
    <name evidence="14" type="ORF">ENN98_07620</name>
</gene>
<dbReference type="GO" id="GO:0009029">
    <property type="term" value="F:lipid-A 4'-kinase activity"/>
    <property type="evidence" value="ECO:0007669"/>
    <property type="project" value="UniProtKB-UniRule"/>
</dbReference>
<evidence type="ECO:0000256" key="10">
    <source>
        <dbReference type="ARBA" id="ARBA00022840"/>
    </source>
</evidence>
<dbReference type="GO" id="GO:0009245">
    <property type="term" value="P:lipid A biosynthetic process"/>
    <property type="evidence" value="ECO:0007669"/>
    <property type="project" value="UniProtKB-UniRule"/>
</dbReference>
<feature type="binding site" evidence="13">
    <location>
        <begin position="52"/>
        <end position="59"/>
    </location>
    <ligand>
        <name>ATP</name>
        <dbReference type="ChEBI" id="CHEBI:30616"/>
    </ligand>
</feature>
<organism evidence="14">
    <name type="scientific">Desulfurivibrio alkaliphilus</name>
    <dbReference type="NCBI Taxonomy" id="427923"/>
    <lineage>
        <taxon>Bacteria</taxon>
        <taxon>Pseudomonadati</taxon>
        <taxon>Thermodesulfobacteriota</taxon>
        <taxon>Desulfobulbia</taxon>
        <taxon>Desulfobulbales</taxon>
        <taxon>Desulfobulbaceae</taxon>
        <taxon>Desulfurivibrio</taxon>
    </lineage>
</organism>
<evidence type="ECO:0000256" key="2">
    <source>
        <dbReference type="ARBA" id="ARBA00004870"/>
    </source>
</evidence>
<evidence type="ECO:0000256" key="13">
    <source>
        <dbReference type="HAMAP-Rule" id="MF_00409"/>
    </source>
</evidence>
<dbReference type="PANTHER" id="PTHR42724:SF1">
    <property type="entry name" value="TETRAACYLDISACCHARIDE 4'-KINASE, MITOCHONDRIAL-RELATED"/>
    <property type="match status" value="1"/>
</dbReference>
<sequence length="361" mass="39599">MTSRRLRFLFTLGLPFSPLYALVMRLRAWLYHRGLLRRQKMAVPVISVGNLTMGGTGKTPLVIYIARLLEAMDLKPAILSRGYGRQSARGEGDRVVVVSDGSPGGGLLVGPERAGDEPVLLARSLPGVPVLVAKRRVLSSRHAVDRLGADSLLLDDGFQHLALVRDLDLVLFSARDLPLGARVFPGGPLREPWSALERADALVVTGVDDANREQVGRFRLFLQGLLPDTPSFIGEYLPVCLLDGRSGRSMALDKGRGKPWYGFAGIAQPGSFQETLQRANFLVTGFRSFADHHPYTPADMAELMAAARQRRAGGLITTEKDLVKLQPLAGDYPLLALRVALFMEESFDEFLRRRLLACCGQ</sequence>
<name>A0A7C2XWA4_9BACT</name>
<keyword evidence="7 13" id="KW-0808">Transferase</keyword>
<dbReference type="UniPathway" id="UPA00359">
    <property type="reaction ID" value="UER00482"/>
</dbReference>
<comment type="function">
    <text evidence="1 13">Transfers the gamma-phosphate of ATP to the 4'-position of a tetraacyldisaccharide 1-phosphate intermediate (termed DS-1-P) to form tetraacyldisaccharide 1,4'-bis-phosphate (lipid IVA).</text>
</comment>
<evidence type="ECO:0000256" key="4">
    <source>
        <dbReference type="ARBA" id="ARBA00016436"/>
    </source>
</evidence>
<dbReference type="InterPro" id="IPR003758">
    <property type="entry name" value="LpxK"/>
</dbReference>
<dbReference type="HAMAP" id="MF_00409">
    <property type="entry name" value="LpxK"/>
    <property type="match status" value="1"/>
</dbReference>
<keyword evidence="10 13" id="KW-0067">ATP-binding</keyword>
<dbReference type="CDD" id="cd01983">
    <property type="entry name" value="SIMIBI"/>
    <property type="match status" value="1"/>
</dbReference>
<comment type="catalytic activity">
    <reaction evidence="13">
        <text>a lipid A disaccharide + ATP = a lipid IVA + ADP + H(+)</text>
        <dbReference type="Rhea" id="RHEA:67840"/>
        <dbReference type="ChEBI" id="CHEBI:15378"/>
        <dbReference type="ChEBI" id="CHEBI:30616"/>
        <dbReference type="ChEBI" id="CHEBI:176343"/>
        <dbReference type="ChEBI" id="CHEBI:176425"/>
        <dbReference type="ChEBI" id="CHEBI:456216"/>
        <dbReference type="EC" id="2.7.1.130"/>
    </reaction>
</comment>
<dbReference type="SUPFAM" id="SSF52540">
    <property type="entry name" value="P-loop containing nucleoside triphosphate hydrolases"/>
    <property type="match status" value="1"/>
</dbReference>
<dbReference type="EC" id="2.7.1.130" evidence="3 13"/>
<keyword evidence="11 13" id="KW-0443">Lipid metabolism</keyword>
<evidence type="ECO:0000256" key="12">
    <source>
        <dbReference type="ARBA" id="ARBA00029757"/>
    </source>
</evidence>
<keyword evidence="8 13" id="KW-0547">Nucleotide-binding</keyword>
<dbReference type="GO" id="GO:0005886">
    <property type="term" value="C:plasma membrane"/>
    <property type="evidence" value="ECO:0007669"/>
    <property type="project" value="TreeGrafter"/>
</dbReference>
<proteinExistence type="inferred from homology"/>
<dbReference type="Proteomes" id="UP000885986">
    <property type="component" value="Unassembled WGS sequence"/>
</dbReference>
<dbReference type="InterPro" id="IPR027417">
    <property type="entry name" value="P-loop_NTPase"/>
</dbReference>
<dbReference type="AlphaFoldDB" id="A0A7C2XWA4"/>
<evidence type="ECO:0000256" key="9">
    <source>
        <dbReference type="ARBA" id="ARBA00022777"/>
    </source>
</evidence>
<evidence type="ECO:0000256" key="8">
    <source>
        <dbReference type="ARBA" id="ARBA00022741"/>
    </source>
</evidence>
<dbReference type="GO" id="GO:0009244">
    <property type="term" value="P:lipopolysaccharide core region biosynthetic process"/>
    <property type="evidence" value="ECO:0007669"/>
    <property type="project" value="TreeGrafter"/>
</dbReference>
<evidence type="ECO:0000256" key="3">
    <source>
        <dbReference type="ARBA" id="ARBA00012071"/>
    </source>
</evidence>
<evidence type="ECO:0000256" key="1">
    <source>
        <dbReference type="ARBA" id="ARBA00002274"/>
    </source>
</evidence>